<dbReference type="FunFam" id="1.20.1270.60:FF:000012">
    <property type="entry name" value="Sorting nexin 2"/>
    <property type="match status" value="1"/>
</dbReference>
<dbReference type="FunCoup" id="A0A7M7N9C0">
    <property type="interactions" value="2526"/>
</dbReference>
<feature type="compositionally biased region" description="Basic and acidic residues" evidence="11">
    <location>
        <begin position="18"/>
        <end position="35"/>
    </location>
</feature>
<dbReference type="EnsemblMetazoa" id="XM_030976534">
    <property type="protein sequence ID" value="XP_030832394"/>
    <property type="gene ID" value="LOC581074"/>
</dbReference>
<evidence type="ECO:0000256" key="8">
    <source>
        <dbReference type="ARBA" id="ARBA00022990"/>
    </source>
</evidence>
<evidence type="ECO:0000256" key="1">
    <source>
        <dbReference type="ARBA" id="ARBA00004316"/>
    </source>
</evidence>
<dbReference type="InterPro" id="IPR001683">
    <property type="entry name" value="PX_dom"/>
</dbReference>
<dbReference type="KEGG" id="spu:581074"/>
<dbReference type="GeneID" id="581074"/>
<dbReference type="GO" id="GO:0035091">
    <property type="term" value="F:phosphatidylinositol binding"/>
    <property type="evidence" value="ECO:0000318"/>
    <property type="project" value="GO_Central"/>
</dbReference>
<evidence type="ECO:0000259" key="12">
    <source>
        <dbReference type="PROSITE" id="PS50195"/>
    </source>
</evidence>
<dbReference type="PANTHER" id="PTHR10555">
    <property type="entry name" value="SORTING NEXIN"/>
    <property type="match status" value="1"/>
</dbReference>
<dbReference type="InParanoid" id="A0A7M7N9C0"/>
<dbReference type="FunFam" id="3.30.1520.10:FF:000047">
    <property type="entry name" value="Sorting nexin"/>
    <property type="match status" value="1"/>
</dbReference>
<evidence type="ECO:0000313" key="14">
    <source>
        <dbReference type="Proteomes" id="UP000007110"/>
    </source>
</evidence>
<evidence type="ECO:0000256" key="6">
    <source>
        <dbReference type="ARBA" id="ARBA00022753"/>
    </source>
</evidence>
<sequence>MADNGREPPPLFEDDEKSGDKADLVEETLKEKTEDVALEDDDDLFGGGGTEVSLDDSPVAESSEPAKLDAEPTSPLTLETEKPDPAPTVKEPEGAAVGGAGEPEEIKKKSEKKSEMDEMEMEEEESGDKFDIEITITEPQKMGDGMSSYMAYKVTTKTNDPSFKKKEMGVMRRFSDFLGLHQKLVEKHTTKGRIVPPAPEKSVVGMTKVKMAKSSEQTTSMEFIGKRRAALERFLNRTAAHSILYTDNDFREFLEKEDLPKATNTSALSGAGVLRAFTKVVDSASKVVSRMNEADQWFEEKQHMIDSLDAQLKKLHASVESMVTTRKELAITTSTFAKSSAMLGNSEEHTALSRAISQLAETEEKIEALHSSQAATDFYVLSELLKDYIGLLAAVREAFREREKCFLTWQNAQTTLTKKRETEAKLKINGKPEKLQQVQDEIKDWEAKEVKGQEEFEIISKTLRREISRFESNRVRDFRTVVIKYLESLMNHQQQLIQYWEAFLPEATAIA</sequence>
<dbReference type="PANTHER" id="PTHR10555:SF170">
    <property type="entry name" value="FI18122P1"/>
    <property type="match status" value="1"/>
</dbReference>
<dbReference type="Pfam" id="PF09325">
    <property type="entry name" value="Vps5"/>
    <property type="match status" value="1"/>
</dbReference>
<dbReference type="CDD" id="cd06859">
    <property type="entry name" value="PX_SNX1_2_like"/>
    <property type="match status" value="1"/>
</dbReference>
<evidence type="ECO:0000313" key="13">
    <source>
        <dbReference type="EnsemblMetazoa" id="XP_030832394"/>
    </source>
</evidence>
<dbReference type="InterPro" id="IPR036871">
    <property type="entry name" value="PX_dom_sf"/>
</dbReference>
<protein>
    <recommendedName>
        <fullName evidence="12">PX domain-containing protein</fullName>
    </recommendedName>
</protein>
<dbReference type="GO" id="GO:0034498">
    <property type="term" value="P:early endosome to Golgi transport"/>
    <property type="evidence" value="ECO:0000318"/>
    <property type="project" value="GO_Central"/>
</dbReference>
<evidence type="ECO:0000256" key="11">
    <source>
        <dbReference type="SAM" id="MobiDB-lite"/>
    </source>
</evidence>
<dbReference type="Gene3D" id="1.20.1270.60">
    <property type="entry name" value="Arfaptin homology (AH) domain/BAR domain"/>
    <property type="match status" value="1"/>
</dbReference>
<keyword evidence="9" id="KW-0472">Membrane</keyword>
<name>A0A7M7N9C0_STRPU</name>
<dbReference type="Gene3D" id="3.30.1520.10">
    <property type="entry name" value="Phox-like domain"/>
    <property type="match status" value="1"/>
</dbReference>
<evidence type="ECO:0000256" key="7">
    <source>
        <dbReference type="ARBA" id="ARBA00022927"/>
    </source>
</evidence>
<dbReference type="CDD" id="cd07623">
    <property type="entry name" value="BAR_SNX1_2"/>
    <property type="match status" value="1"/>
</dbReference>
<feature type="compositionally biased region" description="Acidic residues" evidence="11">
    <location>
        <begin position="117"/>
        <end position="126"/>
    </location>
</feature>
<dbReference type="GO" id="GO:0031901">
    <property type="term" value="C:early endosome membrane"/>
    <property type="evidence" value="ECO:0007669"/>
    <property type="project" value="UniProtKB-SubCell"/>
</dbReference>
<keyword evidence="8" id="KW-0007">Acetylation</keyword>
<dbReference type="InterPro" id="IPR027267">
    <property type="entry name" value="AH/BAR_dom_sf"/>
</dbReference>
<dbReference type="OMA" id="LWETFLM"/>
<dbReference type="PROSITE" id="PS50195">
    <property type="entry name" value="PX"/>
    <property type="match status" value="1"/>
</dbReference>
<dbReference type="GO" id="GO:0010008">
    <property type="term" value="C:endosome membrane"/>
    <property type="evidence" value="ECO:0000318"/>
    <property type="project" value="GO_Central"/>
</dbReference>
<evidence type="ECO:0000256" key="4">
    <source>
        <dbReference type="ARBA" id="ARBA00022448"/>
    </source>
</evidence>
<evidence type="ECO:0000256" key="9">
    <source>
        <dbReference type="ARBA" id="ARBA00023136"/>
    </source>
</evidence>
<dbReference type="SUPFAM" id="SSF103657">
    <property type="entry name" value="BAR/IMD domain-like"/>
    <property type="match status" value="1"/>
</dbReference>
<evidence type="ECO:0000256" key="5">
    <source>
        <dbReference type="ARBA" id="ARBA00022553"/>
    </source>
</evidence>
<dbReference type="OrthoDB" id="271164at2759"/>
<keyword evidence="14" id="KW-1185">Reference proteome</keyword>
<keyword evidence="10" id="KW-0966">Cell projection</keyword>
<dbReference type="RefSeq" id="XP_030832394.1">
    <property type="nucleotide sequence ID" value="XM_030976534.1"/>
</dbReference>
<evidence type="ECO:0000256" key="3">
    <source>
        <dbReference type="ARBA" id="ARBA00010883"/>
    </source>
</evidence>
<accession>A0A7M7N9C0</accession>
<dbReference type="Proteomes" id="UP000007110">
    <property type="component" value="Unassembled WGS sequence"/>
</dbReference>
<comment type="similarity">
    <text evidence="3">Belongs to the sorting nexin family.</text>
</comment>
<dbReference type="GO" id="GO:0005768">
    <property type="term" value="C:endosome"/>
    <property type="evidence" value="ECO:0000318"/>
    <property type="project" value="GO_Central"/>
</dbReference>
<evidence type="ECO:0000256" key="10">
    <source>
        <dbReference type="ARBA" id="ARBA00023273"/>
    </source>
</evidence>
<reference evidence="13" key="2">
    <citation type="submission" date="2021-01" db="UniProtKB">
        <authorList>
            <consortium name="EnsemblMetazoa"/>
        </authorList>
    </citation>
    <scope>IDENTIFICATION</scope>
</reference>
<keyword evidence="5" id="KW-0597">Phosphoprotein</keyword>
<keyword evidence="7" id="KW-0653">Protein transport</keyword>
<feature type="domain" description="PX" evidence="12">
    <location>
        <begin position="130"/>
        <end position="261"/>
    </location>
</feature>
<keyword evidence="6" id="KW-0967">Endosome</keyword>
<dbReference type="InterPro" id="IPR015404">
    <property type="entry name" value="Vps5_C"/>
</dbReference>
<evidence type="ECO:0000256" key="2">
    <source>
        <dbReference type="ARBA" id="ARBA00004469"/>
    </source>
</evidence>
<keyword evidence="4" id="KW-0813">Transport</keyword>
<dbReference type="GO" id="GO:0005829">
    <property type="term" value="C:cytosol"/>
    <property type="evidence" value="ECO:0007669"/>
    <property type="project" value="GOC"/>
</dbReference>
<feature type="compositionally biased region" description="Basic and acidic residues" evidence="11">
    <location>
        <begin position="104"/>
        <end position="116"/>
    </location>
</feature>
<reference evidence="14" key="1">
    <citation type="submission" date="2015-02" db="EMBL/GenBank/DDBJ databases">
        <title>Genome sequencing for Strongylocentrotus purpuratus.</title>
        <authorList>
            <person name="Murali S."/>
            <person name="Liu Y."/>
            <person name="Vee V."/>
            <person name="English A."/>
            <person name="Wang M."/>
            <person name="Skinner E."/>
            <person name="Han Y."/>
            <person name="Muzny D.M."/>
            <person name="Worley K.C."/>
            <person name="Gibbs R.A."/>
        </authorList>
    </citation>
    <scope>NUCLEOTIDE SEQUENCE</scope>
</reference>
<organism evidence="13 14">
    <name type="scientific">Strongylocentrotus purpuratus</name>
    <name type="common">Purple sea urchin</name>
    <dbReference type="NCBI Taxonomy" id="7668"/>
    <lineage>
        <taxon>Eukaryota</taxon>
        <taxon>Metazoa</taxon>
        <taxon>Echinodermata</taxon>
        <taxon>Eleutherozoa</taxon>
        <taxon>Echinozoa</taxon>
        <taxon>Echinoidea</taxon>
        <taxon>Euechinoidea</taxon>
        <taxon>Echinacea</taxon>
        <taxon>Camarodonta</taxon>
        <taxon>Echinidea</taxon>
        <taxon>Strongylocentrotidae</taxon>
        <taxon>Strongylocentrotus</taxon>
    </lineage>
</organism>
<dbReference type="SUPFAM" id="SSF64268">
    <property type="entry name" value="PX domain"/>
    <property type="match status" value="1"/>
</dbReference>
<dbReference type="SMART" id="SM00312">
    <property type="entry name" value="PX"/>
    <property type="match status" value="1"/>
</dbReference>
<comment type="subcellular location">
    <subcellularLocation>
        <location evidence="1">Cell projection</location>
    </subcellularLocation>
    <subcellularLocation>
        <location evidence="2">Early endosome membrane</location>
        <topology evidence="2">Peripheral membrane protein</topology>
        <orientation evidence="2">Cytoplasmic side</orientation>
    </subcellularLocation>
</comment>
<dbReference type="GO" id="GO:0015031">
    <property type="term" value="P:protein transport"/>
    <property type="evidence" value="ECO:0007669"/>
    <property type="project" value="UniProtKB-KW"/>
</dbReference>
<proteinExistence type="inferred from homology"/>
<dbReference type="AlphaFoldDB" id="A0A7M7N9C0"/>
<dbReference type="GO" id="GO:0042995">
    <property type="term" value="C:cell projection"/>
    <property type="evidence" value="ECO:0007669"/>
    <property type="project" value="UniProtKB-SubCell"/>
</dbReference>
<feature type="region of interest" description="Disordered" evidence="11">
    <location>
        <begin position="1"/>
        <end position="128"/>
    </location>
</feature>
<dbReference type="Pfam" id="PF00787">
    <property type="entry name" value="PX"/>
    <property type="match status" value="1"/>
</dbReference>